<proteinExistence type="predicted"/>
<dbReference type="InterPro" id="IPR015590">
    <property type="entry name" value="Aldehyde_DH_dom"/>
</dbReference>
<dbReference type="GO" id="GO:0016620">
    <property type="term" value="F:oxidoreductase activity, acting on the aldehyde or oxo group of donors, NAD or NADP as acceptor"/>
    <property type="evidence" value="ECO:0007669"/>
    <property type="project" value="InterPro"/>
</dbReference>
<dbReference type="SUPFAM" id="SSF53720">
    <property type="entry name" value="ALDH-like"/>
    <property type="match status" value="1"/>
</dbReference>
<dbReference type="Gene3D" id="3.40.605.10">
    <property type="entry name" value="Aldehyde Dehydrogenase, Chain A, domain 1"/>
    <property type="match status" value="1"/>
</dbReference>
<evidence type="ECO:0000313" key="2">
    <source>
        <dbReference type="EMBL" id="CAH2002503.1"/>
    </source>
</evidence>
<dbReference type="InterPro" id="IPR016163">
    <property type="entry name" value="Ald_DH_C"/>
</dbReference>
<organism evidence="2 3">
    <name type="scientific">Acanthoscelides obtectus</name>
    <name type="common">Bean weevil</name>
    <name type="synonym">Bruchus obtectus</name>
    <dbReference type="NCBI Taxonomy" id="200917"/>
    <lineage>
        <taxon>Eukaryota</taxon>
        <taxon>Metazoa</taxon>
        <taxon>Ecdysozoa</taxon>
        <taxon>Arthropoda</taxon>
        <taxon>Hexapoda</taxon>
        <taxon>Insecta</taxon>
        <taxon>Pterygota</taxon>
        <taxon>Neoptera</taxon>
        <taxon>Endopterygota</taxon>
        <taxon>Coleoptera</taxon>
        <taxon>Polyphaga</taxon>
        <taxon>Cucujiformia</taxon>
        <taxon>Chrysomeloidea</taxon>
        <taxon>Chrysomelidae</taxon>
        <taxon>Bruchinae</taxon>
        <taxon>Bruchini</taxon>
        <taxon>Acanthoscelides</taxon>
    </lineage>
</organism>
<reference evidence="2" key="1">
    <citation type="submission" date="2022-03" db="EMBL/GenBank/DDBJ databases">
        <authorList>
            <person name="Sayadi A."/>
        </authorList>
    </citation>
    <scope>NUCLEOTIDE SEQUENCE</scope>
</reference>
<sequence length="344" mass="38609">MSKRDTSVKHIFDHMNYRDCIEKMDKLDEWLKTTFFPTLGPNSIDVNDVINKQKLCSVSIPENIDQLVDSILEPDDLDRQKRSMLLEKLATSVEQNSELLAQIEAATRGILLRDTKQKVVPILKEYFIYYSTFPLQYSIDDKKTVVGVFSNETPLINVGLFIAPALASGCRIIVQAGTKIFLALHLIKELAASIGFHSITVIPSDDNHLSTYIGSSVELSVVVLFDDLLDKKYSTVPDEKTNTRIVYLTNYRIPAIIFDDADLHAATEGIISAAWSKWAHSSVGTVFVQESILDQFLDMLKKKLSHLKVGPSNEKLADISQCISDLSCLKKTLESSLCMEKFQV</sequence>
<dbReference type="PANTHER" id="PTHR11699">
    <property type="entry name" value="ALDEHYDE DEHYDROGENASE-RELATED"/>
    <property type="match status" value="1"/>
</dbReference>
<dbReference type="Proteomes" id="UP001152888">
    <property type="component" value="Unassembled WGS sequence"/>
</dbReference>
<dbReference type="EMBL" id="CAKOFQ010007498">
    <property type="protein sequence ID" value="CAH2002503.1"/>
    <property type="molecule type" value="Genomic_DNA"/>
</dbReference>
<keyword evidence="3" id="KW-1185">Reference proteome</keyword>
<protein>
    <recommendedName>
        <fullName evidence="1">Aldehyde dehydrogenase domain-containing protein</fullName>
    </recommendedName>
</protein>
<dbReference type="InterPro" id="IPR016162">
    <property type="entry name" value="Ald_DH_N"/>
</dbReference>
<gene>
    <name evidence="2" type="ORF">ACAOBT_LOCUS26828</name>
</gene>
<name>A0A9P0LVI0_ACAOB</name>
<dbReference type="Gene3D" id="3.40.309.10">
    <property type="entry name" value="Aldehyde Dehydrogenase, Chain A, domain 2"/>
    <property type="match status" value="1"/>
</dbReference>
<evidence type="ECO:0000259" key="1">
    <source>
        <dbReference type="Pfam" id="PF00171"/>
    </source>
</evidence>
<evidence type="ECO:0000313" key="3">
    <source>
        <dbReference type="Proteomes" id="UP001152888"/>
    </source>
</evidence>
<dbReference type="Pfam" id="PF00171">
    <property type="entry name" value="Aldedh"/>
    <property type="match status" value="1"/>
</dbReference>
<dbReference type="AlphaFoldDB" id="A0A9P0LVI0"/>
<dbReference type="InterPro" id="IPR016161">
    <property type="entry name" value="Ald_DH/histidinol_DH"/>
</dbReference>
<dbReference type="OrthoDB" id="310895at2759"/>
<feature type="domain" description="Aldehyde dehydrogenase" evidence="1">
    <location>
        <begin position="76"/>
        <end position="321"/>
    </location>
</feature>
<comment type="caution">
    <text evidence="2">The sequence shown here is derived from an EMBL/GenBank/DDBJ whole genome shotgun (WGS) entry which is preliminary data.</text>
</comment>
<accession>A0A9P0LVI0</accession>